<dbReference type="EMBL" id="JADBEC010000001">
    <property type="protein sequence ID" value="MBE1503550.1"/>
    <property type="molecule type" value="Genomic_DNA"/>
</dbReference>
<reference evidence="1 2" key="1">
    <citation type="submission" date="2020-10" db="EMBL/GenBank/DDBJ databases">
        <title>Sequencing the genomes of 1000 actinobacteria strains.</title>
        <authorList>
            <person name="Klenk H.-P."/>
        </authorList>
    </citation>
    <scope>NUCLEOTIDE SEQUENCE [LARGE SCALE GENOMIC DNA]</scope>
    <source>
        <strain evidence="1 2">DSM 7307</strain>
    </source>
</reference>
<gene>
    <name evidence="1" type="ORF">H4W29_000731</name>
</gene>
<protein>
    <submittedName>
        <fullName evidence="1">Uncharacterized protein</fullName>
    </submittedName>
</protein>
<name>A0ABR9IK45_RHIVS</name>
<sequence length="42" mass="5011">MSNCLMSQRYWQMYSMLCLNADTGTLHFDRLFLTPLIVVRLQ</sequence>
<accession>A0ABR9IK45</accession>
<evidence type="ECO:0000313" key="1">
    <source>
        <dbReference type="EMBL" id="MBE1503550.1"/>
    </source>
</evidence>
<proteinExistence type="predicted"/>
<organism evidence="1 2">
    <name type="scientific">Rhizobium viscosum</name>
    <name type="common">Arthrobacter viscosus</name>
    <dbReference type="NCBI Taxonomy" id="1673"/>
    <lineage>
        <taxon>Bacteria</taxon>
        <taxon>Pseudomonadati</taxon>
        <taxon>Pseudomonadota</taxon>
        <taxon>Alphaproteobacteria</taxon>
        <taxon>Hyphomicrobiales</taxon>
        <taxon>Rhizobiaceae</taxon>
        <taxon>Rhizobium/Agrobacterium group</taxon>
        <taxon>Rhizobium</taxon>
    </lineage>
</organism>
<evidence type="ECO:0000313" key="2">
    <source>
        <dbReference type="Proteomes" id="UP000620262"/>
    </source>
</evidence>
<comment type="caution">
    <text evidence="1">The sequence shown here is derived from an EMBL/GenBank/DDBJ whole genome shotgun (WGS) entry which is preliminary data.</text>
</comment>
<dbReference type="Proteomes" id="UP000620262">
    <property type="component" value="Unassembled WGS sequence"/>
</dbReference>
<keyword evidence="2" id="KW-1185">Reference proteome</keyword>